<name>A0ABT6YSD3_9BACT</name>
<reference evidence="1 2" key="1">
    <citation type="submission" date="2023-05" db="EMBL/GenBank/DDBJ databases">
        <title>Novel species of genus Flectobacillus isolated from stream in China.</title>
        <authorList>
            <person name="Lu H."/>
        </authorList>
    </citation>
    <scope>NUCLEOTIDE SEQUENCE [LARGE SCALE GENOMIC DNA]</scope>
    <source>
        <strain evidence="1 2">DC10W</strain>
    </source>
</reference>
<evidence type="ECO:0000313" key="1">
    <source>
        <dbReference type="EMBL" id="MDI9866352.1"/>
    </source>
</evidence>
<protein>
    <recommendedName>
        <fullName evidence="3">YbjQ family protein</fullName>
    </recommendedName>
</protein>
<proteinExistence type="predicted"/>
<dbReference type="PROSITE" id="PS51257">
    <property type="entry name" value="PROKAR_LIPOPROTEIN"/>
    <property type="match status" value="1"/>
</dbReference>
<gene>
    <name evidence="1" type="ORF">QM480_18575</name>
</gene>
<keyword evidence="2" id="KW-1185">Reference proteome</keyword>
<organism evidence="1 2">
    <name type="scientific">Flectobacillus longus</name>
    <dbReference type="NCBI Taxonomy" id="2984207"/>
    <lineage>
        <taxon>Bacteria</taxon>
        <taxon>Pseudomonadati</taxon>
        <taxon>Bacteroidota</taxon>
        <taxon>Cytophagia</taxon>
        <taxon>Cytophagales</taxon>
        <taxon>Flectobacillaceae</taxon>
        <taxon>Flectobacillus</taxon>
    </lineage>
</organism>
<dbReference type="Proteomes" id="UP001236569">
    <property type="component" value="Unassembled WGS sequence"/>
</dbReference>
<accession>A0ABT6YSD3</accession>
<comment type="caution">
    <text evidence="1">The sequence shown here is derived from an EMBL/GenBank/DDBJ whole genome shotgun (WGS) entry which is preliminary data.</text>
</comment>
<dbReference type="EMBL" id="JASHID010000016">
    <property type="protein sequence ID" value="MDI9866352.1"/>
    <property type="molecule type" value="Genomic_DNA"/>
</dbReference>
<evidence type="ECO:0000313" key="2">
    <source>
        <dbReference type="Proteomes" id="UP001236569"/>
    </source>
</evidence>
<sequence>MMQKVFNNPIGKGLASILFIGLVLSCNKPPSTSSYYRPNYERGGYDSGVGLNFGIDEKYPIEILQGTDKPANAFEEIENLKIEGEYPLTTDQEYKGRMLKRGNDEQQKRDLLKQMVEKAQDLGASGLMNVNYKVFSTATTSGYILTGKAFRYVIKPQVKPAKNY</sequence>
<evidence type="ECO:0008006" key="3">
    <source>
        <dbReference type="Google" id="ProtNLM"/>
    </source>
</evidence>
<dbReference type="RefSeq" id="WP_166549351.1">
    <property type="nucleotide sequence ID" value="NZ_JASHID010000016.1"/>
</dbReference>